<dbReference type="Gene3D" id="3.50.50.60">
    <property type="entry name" value="FAD/NAD(P)-binding domain"/>
    <property type="match status" value="2"/>
</dbReference>
<dbReference type="AlphaFoldDB" id="A0A2I2F5E3"/>
<comment type="cofactor">
    <cofactor evidence="1">
        <name>FAD</name>
        <dbReference type="ChEBI" id="CHEBI:57692"/>
    </cofactor>
</comment>
<evidence type="ECO:0000313" key="9">
    <source>
        <dbReference type="Proteomes" id="UP000234585"/>
    </source>
</evidence>
<evidence type="ECO:0000256" key="3">
    <source>
        <dbReference type="ARBA" id="ARBA00010139"/>
    </source>
</evidence>
<evidence type="ECO:0000256" key="5">
    <source>
        <dbReference type="ARBA" id="ARBA00022827"/>
    </source>
</evidence>
<dbReference type="PANTHER" id="PTHR43098">
    <property type="entry name" value="L-ORNITHINE N(5)-MONOOXYGENASE-RELATED"/>
    <property type="match status" value="1"/>
</dbReference>
<dbReference type="EMBL" id="KZ559157">
    <property type="protein sequence ID" value="PLB35833.1"/>
    <property type="molecule type" value="Genomic_DNA"/>
</dbReference>
<dbReference type="GeneID" id="36524946"/>
<dbReference type="OrthoDB" id="66881at2759"/>
<evidence type="ECO:0000256" key="6">
    <source>
        <dbReference type="ARBA" id="ARBA00022857"/>
    </source>
</evidence>
<dbReference type="InterPro" id="IPR036188">
    <property type="entry name" value="FAD/NAD-bd_sf"/>
</dbReference>
<evidence type="ECO:0000256" key="2">
    <source>
        <dbReference type="ARBA" id="ARBA00004721"/>
    </source>
</evidence>
<dbReference type="RefSeq" id="XP_024669845.1">
    <property type="nucleotide sequence ID" value="XM_024817786.1"/>
</dbReference>
<dbReference type="GO" id="GO:0004497">
    <property type="term" value="F:monooxygenase activity"/>
    <property type="evidence" value="ECO:0007669"/>
    <property type="project" value="UniProtKB-KW"/>
</dbReference>
<dbReference type="Proteomes" id="UP000234585">
    <property type="component" value="Unassembled WGS sequence"/>
</dbReference>
<reference evidence="8 9" key="1">
    <citation type="submission" date="2017-12" db="EMBL/GenBank/DDBJ databases">
        <authorList>
            <consortium name="DOE Joint Genome Institute"/>
            <person name="Haridas S."/>
            <person name="Kjaerbolling I."/>
            <person name="Vesth T.C."/>
            <person name="Frisvad J.C."/>
            <person name="Nybo J.L."/>
            <person name="Theobald S."/>
            <person name="Kuo A."/>
            <person name="Bowyer P."/>
            <person name="Matsuda Y."/>
            <person name="Mondo S."/>
            <person name="Lyhne E.K."/>
            <person name="Kogle M.E."/>
            <person name="Clum A."/>
            <person name="Lipzen A."/>
            <person name="Salamov A."/>
            <person name="Ngan C.Y."/>
            <person name="Daum C."/>
            <person name="Chiniquy J."/>
            <person name="Barry K."/>
            <person name="LaButti K."/>
            <person name="Simmons B.A."/>
            <person name="Magnuson J.K."/>
            <person name="Mortensen U.H."/>
            <person name="Larsen T.O."/>
            <person name="Grigoriev I.V."/>
            <person name="Baker S.E."/>
            <person name="Andersen M.R."/>
            <person name="Nordberg H.P."/>
            <person name="Cantor M.N."/>
            <person name="Hua S.X."/>
        </authorList>
    </citation>
    <scope>NUCLEOTIDE SEQUENCE [LARGE SCALE GENOMIC DNA]</scope>
    <source>
        <strain evidence="8 9">CBS 102.13</strain>
    </source>
</reference>
<keyword evidence="7" id="KW-0560">Oxidoreductase</keyword>
<keyword evidence="9" id="KW-1185">Reference proteome</keyword>
<keyword evidence="6" id="KW-0521">NADP</keyword>
<comment type="similarity">
    <text evidence="3">Belongs to the FAD-binding monooxygenase family.</text>
</comment>
<proteinExistence type="inferred from homology"/>
<dbReference type="InterPro" id="IPR050775">
    <property type="entry name" value="FAD-binding_Monooxygenases"/>
</dbReference>
<organism evidence="8 9">
    <name type="scientific">Aspergillus candidus</name>
    <dbReference type="NCBI Taxonomy" id="41067"/>
    <lineage>
        <taxon>Eukaryota</taxon>
        <taxon>Fungi</taxon>
        <taxon>Dikarya</taxon>
        <taxon>Ascomycota</taxon>
        <taxon>Pezizomycotina</taxon>
        <taxon>Eurotiomycetes</taxon>
        <taxon>Eurotiomycetidae</taxon>
        <taxon>Eurotiales</taxon>
        <taxon>Aspergillaceae</taxon>
        <taxon>Aspergillus</taxon>
        <taxon>Aspergillus subgen. Circumdati</taxon>
    </lineage>
</organism>
<evidence type="ECO:0000256" key="7">
    <source>
        <dbReference type="ARBA" id="ARBA00023002"/>
    </source>
</evidence>
<dbReference type="PANTHER" id="PTHR43098:SF2">
    <property type="entry name" value="FAD-BINDING MONOOXYGENASE AUSB-RELATED"/>
    <property type="match status" value="1"/>
</dbReference>
<evidence type="ECO:0000256" key="4">
    <source>
        <dbReference type="ARBA" id="ARBA00022630"/>
    </source>
</evidence>
<name>A0A2I2F5E3_ASPCN</name>
<keyword evidence="5" id="KW-0274">FAD</keyword>
<keyword evidence="8" id="KW-0503">Monooxygenase</keyword>
<comment type="pathway">
    <text evidence="2">Secondary metabolite biosynthesis; terpenoid biosynthesis.</text>
</comment>
<protein>
    <submittedName>
        <fullName evidence="8">Monooxygenase</fullName>
    </submittedName>
</protein>
<keyword evidence="4" id="KW-0285">Flavoprotein</keyword>
<evidence type="ECO:0000256" key="1">
    <source>
        <dbReference type="ARBA" id="ARBA00001974"/>
    </source>
</evidence>
<accession>A0A2I2F5E3</accession>
<dbReference type="SUPFAM" id="SSF51905">
    <property type="entry name" value="FAD/NAD(P)-binding domain"/>
    <property type="match status" value="2"/>
</dbReference>
<dbReference type="STRING" id="41067.A0A2I2F5E3"/>
<evidence type="ECO:0000313" key="8">
    <source>
        <dbReference type="EMBL" id="PLB35833.1"/>
    </source>
</evidence>
<gene>
    <name evidence="8" type="ORF">BDW47DRAFT_133221</name>
</gene>
<sequence>MAPSLESLPSADRPIYDEAERVRQKYAEERSKRLRSEGVDQYVSLNATDDLRLKGFLDDPWDEHVESPIRLQSGNRYRVAIMGAGYGGLLYAARLLDSDAGLTPEDLVIIDTAAGFGGTWYWNRYPGIMCDTESYVYMPLLEETGYMPKHKYAYGEELREHADRIAKQWKVDERAMFRAELHRCTWNDDSSEWSLDLTQRLPCAHGASTSGTIVADFVILSPGLLNRPKLPLLPGLGDFKGSNFLAARWDYAATGGSPSCQHLDRLRGKRVGIVGTGATAVQLVPVLAKWCDQLYVFQRTPASVDVRGQRQTDKAEWTTSIQTGPGWQETRCRNFLSFGANAQPSEPVDMVSDAWTSFPSYSVLTGSPATTKVTMDTAAEHVSEMHKLDLARSNKVRERVDNIVKDKSTASKLKAWYPGWCKRPTFHDEYLEAFNRANVYLIDTDGRGVDRIAETGVVANGTTHQLDVIVFSTGFEAGTFGSPARRCGAQVFGRGGKSMDEKWKDPRTKDGQISLTLHGMCSRDFPNMFFTSSDQAGIASIFTPTLDALSKHVAFIVSQSLKRLEKINRGLSATEHVVVVEPTSEAEASWAHRVLSGAASLAPMAGCTPSYFNAEAKMDSMPMDEQIKAAATTRWPRGLNDFMDVLDSLSSANDDTDFDIQIVPKSLN</sequence>